<gene>
    <name evidence="1" type="ORF">PVN32_23760</name>
</gene>
<dbReference type="Pfam" id="PF16226">
    <property type="entry name" value="DUF4885"/>
    <property type="match status" value="1"/>
</dbReference>
<evidence type="ECO:0000313" key="1">
    <source>
        <dbReference type="EMBL" id="MDE1455129.1"/>
    </source>
</evidence>
<dbReference type="InterPro" id="IPR032617">
    <property type="entry name" value="DUF4885"/>
</dbReference>
<dbReference type="RefSeq" id="WP_274685858.1">
    <property type="nucleotide sequence ID" value="NZ_JARAFO010000299.1"/>
</dbReference>
<proteinExistence type="predicted"/>
<comment type="caution">
    <text evidence="1">The sequence shown here is derived from an EMBL/GenBank/DDBJ whole genome shotgun (WGS) entry which is preliminary data.</text>
</comment>
<accession>A0AAW6KGP1</accession>
<protein>
    <submittedName>
        <fullName evidence="1">DUF4885 family protein</fullName>
    </submittedName>
</protein>
<name>A0AAW6KGP1_9BACI</name>
<reference evidence="1" key="1">
    <citation type="submission" date="2022-12" db="EMBL/GenBank/DDBJ databases">
        <title>Draft Genome Sequences of Bacillus licheniformis and Bacillus paralicheniformis strains isolated from Irish skim milk powders.</title>
        <authorList>
            <person name="Lourenco A."/>
            <person name="Li F."/>
            <person name="Geraldine D."/>
            <person name="Tobin J.T."/>
            <person name="Butler F."/>
            <person name="Jordan K."/>
            <person name="Obrien T."/>
        </authorList>
    </citation>
    <scope>NUCLEOTIDE SEQUENCE</scope>
    <source>
        <strain evidence="1">3370</strain>
    </source>
</reference>
<dbReference type="AlphaFoldDB" id="A0AAW6KGP1"/>
<sequence length="274" mass="31295">MRLNSQYIRTQLMIQNMLKRNAADPTVKNVSSDITAFAKKASSQAGRPSKESLSKLNYSKDSIVNHAEAFRRAYEAANDQTVEETKINAQNPYESESDIRKKILDEKYSKINAMNKTKPDPLGYIKDKYKNSNSPYFRNDLSAAERQAAYDNETEWLFKGKAQNYNMQDAAFRNVNFNGEVEAENEKIYQRSQVNKQLQALLDQYHIAIPADTALTFTISPIDYQVKVSGTDDEQLIHQLEHILQSGENSKQLFLHIMKSLSSDSAQYSKEAQQ</sequence>
<dbReference type="EMBL" id="JARAFO010000299">
    <property type="protein sequence ID" value="MDE1455129.1"/>
    <property type="molecule type" value="Genomic_DNA"/>
</dbReference>
<dbReference type="Proteomes" id="UP001216709">
    <property type="component" value="Unassembled WGS sequence"/>
</dbReference>
<feature type="non-terminal residue" evidence="1">
    <location>
        <position position="274"/>
    </location>
</feature>
<evidence type="ECO:0000313" key="2">
    <source>
        <dbReference type="Proteomes" id="UP001216709"/>
    </source>
</evidence>
<organism evidence="1 2">
    <name type="scientific">Bacillus paralicheniformis</name>
    <dbReference type="NCBI Taxonomy" id="1648923"/>
    <lineage>
        <taxon>Bacteria</taxon>
        <taxon>Bacillati</taxon>
        <taxon>Bacillota</taxon>
        <taxon>Bacilli</taxon>
        <taxon>Bacillales</taxon>
        <taxon>Bacillaceae</taxon>
        <taxon>Bacillus</taxon>
    </lineage>
</organism>